<protein>
    <recommendedName>
        <fullName evidence="5">Fimbrin</fullName>
    </recommendedName>
</protein>
<dbReference type="FunFam" id="1.10.418.10:FF:000027">
    <property type="entry name" value="Probable fimbrin"/>
    <property type="match status" value="1"/>
</dbReference>
<dbReference type="GO" id="GO:0051017">
    <property type="term" value="P:actin filament bundle assembly"/>
    <property type="evidence" value="ECO:0007669"/>
    <property type="project" value="InterPro"/>
</dbReference>
<feature type="domain" description="Calponin-homology (CH)" evidence="7">
    <location>
        <begin position="349"/>
        <end position="459"/>
    </location>
</feature>
<dbReference type="FunFam" id="1.10.418.10:FF:000010">
    <property type="entry name" value="Plastin-3 isoform 1"/>
    <property type="match status" value="1"/>
</dbReference>
<dbReference type="CDD" id="cd21300">
    <property type="entry name" value="CH_FIMB_rpt3"/>
    <property type="match status" value="1"/>
</dbReference>
<gene>
    <name evidence="8" type="ORF">ColSpa_11575</name>
</gene>
<dbReference type="GO" id="GO:0051639">
    <property type="term" value="P:actin filament network formation"/>
    <property type="evidence" value="ECO:0007669"/>
    <property type="project" value="TreeGrafter"/>
</dbReference>
<comment type="caution">
    <text evidence="8">The sequence shown here is derived from an EMBL/GenBank/DDBJ whole genome shotgun (WGS) entry which is preliminary data.</text>
</comment>
<keyword evidence="1" id="KW-0479">Metal-binding</keyword>
<evidence type="ECO:0000313" key="8">
    <source>
        <dbReference type="EMBL" id="GKT51394.1"/>
    </source>
</evidence>
<dbReference type="GO" id="GO:0032432">
    <property type="term" value="C:actin filament bundle"/>
    <property type="evidence" value="ECO:0007669"/>
    <property type="project" value="TreeGrafter"/>
</dbReference>
<dbReference type="SUPFAM" id="SSF47473">
    <property type="entry name" value="EF-hand"/>
    <property type="match status" value="1"/>
</dbReference>
<dbReference type="GO" id="GO:0005884">
    <property type="term" value="C:actin filament"/>
    <property type="evidence" value="ECO:0007669"/>
    <property type="project" value="TreeGrafter"/>
</dbReference>
<dbReference type="GO" id="GO:0110009">
    <property type="term" value="P:formin-nucleated actin cable organization"/>
    <property type="evidence" value="ECO:0007669"/>
    <property type="project" value="UniProtKB-ARBA"/>
</dbReference>
<dbReference type="GO" id="GO:0051015">
    <property type="term" value="F:actin filament binding"/>
    <property type="evidence" value="ECO:0007669"/>
    <property type="project" value="InterPro"/>
</dbReference>
<name>A0AA37PFR5_9PEZI</name>
<proteinExistence type="predicted"/>
<dbReference type="InterPro" id="IPR039959">
    <property type="entry name" value="Fimbrin/Plastin"/>
</dbReference>
<dbReference type="SUPFAM" id="SSF47576">
    <property type="entry name" value="Calponin-homology domain, CH-domain"/>
    <property type="match status" value="1"/>
</dbReference>
<evidence type="ECO:0000256" key="5">
    <source>
        <dbReference type="ARBA" id="ARBA00073963"/>
    </source>
</evidence>
<dbReference type="CDD" id="cd21303">
    <property type="entry name" value="CH_FIMB_rpt4"/>
    <property type="match status" value="1"/>
</dbReference>
<feature type="domain" description="Calponin-homology (CH)" evidence="7">
    <location>
        <begin position="140"/>
        <end position="328"/>
    </location>
</feature>
<dbReference type="GO" id="GO:0046872">
    <property type="term" value="F:metal ion binding"/>
    <property type="evidence" value="ECO:0007669"/>
    <property type="project" value="UniProtKB-KW"/>
</dbReference>
<evidence type="ECO:0000259" key="7">
    <source>
        <dbReference type="PROSITE" id="PS50021"/>
    </source>
</evidence>
<dbReference type="AlphaFoldDB" id="A0AA37PFR5"/>
<evidence type="ECO:0000256" key="1">
    <source>
        <dbReference type="ARBA" id="ARBA00022723"/>
    </source>
</evidence>
<feature type="domain" description="Calponin-homology (CH)" evidence="7">
    <location>
        <begin position="474"/>
        <end position="582"/>
    </location>
</feature>
<reference evidence="8 9" key="1">
    <citation type="submission" date="2022-03" db="EMBL/GenBank/DDBJ databases">
        <title>Genome data of Colletotrichum spp.</title>
        <authorList>
            <person name="Utami Y.D."/>
            <person name="Hiruma K."/>
        </authorList>
    </citation>
    <scope>NUCLEOTIDE SEQUENCE [LARGE SCALE GENOMIC DNA]</scope>
    <source>
        <strain evidence="8 9">MAFF 239500</strain>
    </source>
</reference>
<dbReference type="Gene3D" id="1.10.418.10">
    <property type="entry name" value="Calponin-like domain"/>
    <property type="match status" value="4"/>
</dbReference>
<dbReference type="PANTHER" id="PTHR19961:SF18">
    <property type="entry name" value="FI19014P1"/>
    <property type="match status" value="1"/>
</dbReference>
<organism evidence="8 9">
    <name type="scientific">Colletotrichum spaethianum</name>
    <dbReference type="NCBI Taxonomy" id="700344"/>
    <lineage>
        <taxon>Eukaryota</taxon>
        <taxon>Fungi</taxon>
        <taxon>Dikarya</taxon>
        <taxon>Ascomycota</taxon>
        <taxon>Pezizomycotina</taxon>
        <taxon>Sordariomycetes</taxon>
        <taxon>Hypocreomycetidae</taxon>
        <taxon>Glomerellales</taxon>
        <taxon>Glomerellaceae</taxon>
        <taxon>Colletotrichum</taxon>
        <taxon>Colletotrichum spaethianum species complex</taxon>
    </lineage>
</organism>
<keyword evidence="4" id="KW-0009">Actin-binding</keyword>
<keyword evidence="2" id="KW-0677">Repeat</keyword>
<evidence type="ECO:0000256" key="6">
    <source>
        <dbReference type="SAM" id="MobiDB-lite"/>
    </source>
</evidence>
<dbReference type="InterPro" id="IPR036872">
    <property type="entry name" value="CH_dom_sf"/>
</dbReference>
<dbReference type="Pfam" id="PF00307">
    <property type="entry name" value="CH"/>
    <property type="match status" value="4"/>
</dbReference>
<dbReference type="InterPro" id="IPR011992">
    <property type="entry name" value="EF-hand-dom_pair"/>
</dbReference>
<dbReference type="GeneID" id="73332377"/>
<keyword evidence="9" id="KW-1185">Reference proteome</keyword>
<feature type="region of interest" description="Disordered" evidence="6">
    <location>
        <begin position="592"/>
        <end position="611"/>
    </location>
</feature>
<sequence>MNVLKLQRKYPQFPQNEIYGLSDAFRKLDIDDKGYVDEATAIKATQQSERQPYDVVRQALKEVELDSSRRVELEDYVALIAKLRESSPAQQRMSTGPGGAPPAGIVAQATGKVSGHASKSSVGKIHVQGSNANVTHTINEDERTEFTRHINAVLAGDADIGNRLPFPTDTFEMFDECKDGLVLAKLINDSVPDTIDERVLNRPKNKKQLNAFQMTENNNIVIESSKGIGLSVVNIGSVLTFFFLFRVNNFSSDIKDGENYTVLLAQIGSEYGATRAPLQTRDLLQRAEEILQTADNMGCRKFLTPTSLVAGNPKLNLAFVANLFNTHPALDPITEEEKLEVEDFDAEGEREARVFTLWLNSLDVQPAVQSFFDDLRDGTILLQAYDKVIKGSVNWRHVNKPPAHGGEMLRFKAVENTNYAIELGKQNRFSLVGIQGADITDGQRTLTLGLVWQLMRRDITLTLSTLAQRLGKKEITDAEMVRWANDMSRKGGKSSAIRSFKDPAIGTGVFLLDVLNGMKSSYVDYDLVTPGRTDDDAYLNAKLSISIARKMGATIWLVPEDICQVRSRLVTTFIGTLIFTLGSMHPRVSSANPLGRISHGDGREAGTVNRL</sequence>
<dbReference type="InterPro" id="IPR001715">
    <property type="entry name" value="CH_dom"/>
</dbReference>
<dbReference type="SMART" id="SM00033">
    <property type="entry name" value="CH"/>
    <property type="match status" value="3"/>
</dbReference>
<dbReference type="EMBL" id="BQXU01000048">
    <property type="protein sequence ID" value="GKT51394.1"/>
    <property type="molecule type" value="Genomic_DNA"/>
</dbReference>
<dbReference type="PANTHER" id="PTHR19961">
    <property type="entry name" value="FIMBRIN/PLASTIN"/>
    <property type="match status" value="1"/>
</dbReference>
<evidence type="ECO:0000256" key="4">
    <source>
        <dbReference type="ARBA" id="ARBA00023203"/>
    </source>
</evidence>
<evidence type="ECO:0000313" key="9">
    <source>
        <dbReference type="Proteomes" id="UP001055115"/>
    </source>
</evidence>
<dbReference type="RefSeq" id="XP_049133744.1">
    <property type="nucleotide sequence ID" value="XM_049277787.1"/>
</dbReference>
<evidence type="ECO:0000256" key="2">
    <source>
        <dbReference type="ARBA" id="ARBA00022737"/>
    </source>
</evidence>
<evidence type="ECO:0000256" key="3">
    <source>
        <dbReference type="ARBA" id="ARBA00022837"/>
    </source>
</evidence>
<dbReference type="Proteomes" id="UP001055115">
    <property type="component" value="Unassembled WGS sequence"/>
</dbReference>
<dbReference type="GO" id="GO:0030479">
    <property type="term" value="C:actin cortical patch"/>
    <property type="evidence" value="ECO:0007669"/>
    <property type="project" value="UniProtKB-ARBA"/>
</dbReference>
<dbReference type="PROSITE" id="PS50021">
    <property type="entry name" value="CH"/>
    <property type="match status" value="3"/>
</dbReference>
<dbReference type="FunFam" id="1.10.418.10:FF:000016">
    <property type="entry name" value="Probable fimbrin"/>
    <property type="match status" value="1"/>
</dbReference>
<keyword evidence="3" id="KW-0106">Calcium</keyword>
<accession>A0AA37PFR5</accession>